<dbReference type="InterPro" id="IPR010998">
    <property type="entry name" value="Integrase_recombinase_N"/>
</dbReference>
<dbReference type="SUPFAM" id="SSF56349">
    <property type="entry name" value="DNA breaking-rejoining enzymes"/>
    <property type="match status" value="1"/>
</dbReference>
<organism evidence="2 3">
    <name type="scientific">Amycolatopsis pigmentata</name>
    <dbReference type="NCBI Taxonomy" id="450801"/>
    <lineage>
        <taxon>Bacteria</taxon>
        <taxon>Bacillati</taxon>
        <taxon>Actinomycetota</taxon>
        <taxon>Actinomycetes</taxon>
        <taxon>Pseudonocardiales</taxon>
        <taxon>Pseudonocardiaceae</taxon>
        <taxon>Amycolatopsis</taxon>
    </lineage>
</organism>
<dbReference type="Proteomes" id="UP001597417">
    <property type="component" value="Unassembled WGS sequence"/>
</dbReference>
<keyword evidence="1" id="KW-0238">DNA-binding</keyword>
<dbReference type="Gene3D" id="1.10.150.130">
    <property type="match status" value="1"/>
</dbReference>
<keyword evidence="3" id="KW-1185">Reference proteome</keyword>
<gene>
    <name evidence="2" type="ORF">ACFSXZ_36620</name>
</gene>
<sequence>MGPARTRENYLLAVRQLAAFLAGPEIVGFVGRSRVEWMLRGWARVWRAVGVRRGHVRWFLVWIAETRSAATALNKFKGLQQFFRYLVGEGELSVSPMEGISQPAVPEKVVPVVEDGDLGRSLSACAGFCVIATVVSAGRWKTGQLRPGRDVIRFREVSLEEALTLADRLEYATHPKHYDILAHHYVAG</sequence>
<protein>
    <submittedName>
        <fullName evidence="2">Uncharacterized protein</fullName>
    </submittedName>
</protein>
<name>A0ABW5G701_9PSEU</name>
<proteinExistence type="predicted"/>
<dbReference type="RefSeq" id="WP_378270677.1">
    <property type="nucleotide sequence ID" value="NZ_JBHUKR010000023.1"/>
</dbReference>
<dbReference type="EMBL" id="JBHUKR010000023">
    <property type="protein sequence ID" value="MFD2421867.1"/>
    <property type="molecule type" value="Genomic_DNA"/>
</dbReference>
<evidence type="ECO:0000256" key="1">
    <source>
        <dbReference type="ARBA" id="ARBA00023125"/>
    </source>
</evidence>
<accession>A0ABW5G701</accession>
<reference evidence="3" key="1">
    <citation type="journal article" date="2019" name="Int. J. Syst. Evol. Microbiol.">
        <title>The Global Catalogue of Microorganisms (GCM) 10K type strain sequencing project: providing services to taxonomists for standard genome sequencing and annotation.</title>
        <authorList>
            <consortium name="The Broad Institute Genomics Platform"/>
            <consortium name="The Broad Institute Genome Sequencing Center for Infectious Disease"/>
            <person name="Wu L."/>
            <person name="Ma J."/>
        </authorList>
    </citation>
    <scope>NUCLEOTIDE SEQUENCE [LARGE SCALE GENOMIC DNA]</scope>
    <source>
        <strain evidence="3">CGMCC 4.7645</strain>
    </source>
</reference>
<dbReference type="InterPro" id="IPR011010">
    <property type="entry name" value="DNA_brk_join_enz"/>
</dbReference>
<evidence type="ECO:0000313" key="3">
    <source>
        <dbReference type="Proteomes" id="UP001597417"/>
    </source>
</evidence>
<comment type="caution">
    <text evidence="2">The sequence shown here is derived from an EMBL/GenBank/DDBJ whole genome shotgun (WGS) entry which is preliminary data.</text>
</comment>
<evidence type="ECO:0000313" key="2">
    <source>
        <dbReference type="EMBL" id="MFD2421867.1"/>
    </source>
</evidence>
<dbReference type="InterPro" id="IPR029000">
    <property type="entry name" value="Cyclophilin-like_dom_sf"/>
</dbReference>
<dbReference type="Gene3D" id="2.40.100.10">
    <property type="entry name" value="Cyclophilin-like"/>
    <property type="match status" value="1"/>
</dbReference>